<keyword evidence="3" id="KW-1185">Reference proteome</keyword>
<dbReference type="SUPFAM" id="SSF55718">
    <property type="entry name" value="SCP-like"/>
    <property type="match status" value="1"/>
</dbReference>
<dbReference type="GO" id="GO:0030649">
    <property type="term" value="P:aminoglycoside antibiotic catabolic process"/>
    <property type="evidence" value="ECO:0007669"/>
    <property type="project" value="TreeGrafter"/>
</dbReference>
<evidence type="ECO:0000313" key="2">
    <source>
        <dbReference type="EMBL" id="SDG93626.1"/>
    </source>
</evidence>
<dbReference type="Pfam" id="PF13527">
    <property type="entry name" value="Acetyltransf_9"/>
    <property type="match status" value="1"/>
</dbReference>
<dbReference type="InterPro" id="IPR000182">
    <property type="entry name" value="GNAT_dom"/>
</dbReference>
<evidence type="ECO:0000259" key="1">
    <source>
        <dbReference type="PROSITE" id="PS51186"/>
    </source>
</evidence>
<dbReference type="AlphaFoldDB" id="A0A1G7YBA7"/>
<dbReference type="SUPFAM" id="SSF55729">
    <property type="entry name" value="Acyl-CoA N-acyltransferases (Nat)"/>
    <property type="match status" value="1"/>
</dbReference>
<dbReference type="InterPro" id="IPR041380">
    <property type="entry name" value="Acetyltransf_17"/>
</dbReference>
<proteinExistence type="predicted"/>
<dbReference type="OrthoDB" id="9768284at2"/>
<dbReference type="Proteomes" id="UP000199163">
    <property type="component" value="Unassembled WGS sequence"/>
</dbReference>
<dbReference type="InterPro" id="IPR016181">
    <property type="entry name" value="Acyl_CoA_acyltransferase"/>
</dbReference>
<protein>
    <submittedName>
        <fullName evidence="2">Predicted acetyltransferase</fullName>
    </submittedName>
</protein>
<dbReference type="EMBL" id="FNDK01000001">
    <property type="protein sequence ID" value="SDG93626.1"/>
    <property type="molecule type" value="Genomic_DNA"/>
</dbReference>
<gene>
    <name evidence="2" type="ORF">SAMN05192534_10167</name>
</gene>
<feature type="domain" description="N-acetyltransferase" evidence="1">
    <location>
        <begin position="1"/>
        <end position="146"/>
    </location>
</feature>
<dbReference type="InterPro" id="IPR051554">
    <property type="entry name" value="Acetyltransferase_Eis"/>
</dbReference>
<dbReference type="PROSITE" id="PS51186">
    <property type="entry name" value="GNAT"/>
    <property type="match status" value="1"/>
</dbReference>
<dbReference type="STRING" id="568899.SAMN05192534_10167"/>
<sequence length="388" mass="45037">MEIRPLRESEIEQSLELNAFAFQYELNDKVREKHKQLMKNVHTWVAADKDTLLAKLHLLPSEVFVGGEKMKMGGVTWVATWPEARRHGLIRELIDVSLEEMNKQEYTLSFLYPFSIGFYRKFGWELFADTISWKLTNAQLPKKSGIMRGSFARACIDDWHVLNAVYQEAASSYNGMVVRDEWWWRHVHRKTNNAQIVIYQNEQGRETGYLIYSVASRKMTVHEYIALDEITREEIWKFIANHDSMIDELEVKPPVDDPSRFLLPDPKIEESRKSYFMARIVNVQRFFEQYPFSLEEGQSIVLTIYDDQCSWNCGTFHISAGKGQNNVEFIQNSKRALTMDVKTAAAVFLGYLSAEQAQRTGQITGEAEEAEVFQQAVTSSAPFIYDFF</sequence>
<reference evidence="2 3" key="1">
    <citation type="submission" date="2016-10" db="EMBL/GenBank/DDBJ databases">
        <authorList>
            <person name="de Groot N.N."/>
        </authorList>
    </citation>
    <scope>NUCLEOTIDE SEQUENCE [LARGE SCALE GENOMIC DNA]</scope>
    <source>
        <strain evidence="2 3">DSM 21632</strain>
    </source>
</reference>
<dbReference type="Pfam" id="PF17668">
    <property type="entry name" value="Acetyltransf_17"/>
    <property type="match status" value="1"/>
</dbReference>
<dbReference type="PANTHER" id="PTHR37817">
    <property type="entry name" value="N-ACETYLTRANSFERASE EIS"/>
    <property type="match status" value="1"/>
</dbReference>
<organism evidence="2 3">
    <name type="scientific">Alteribacillus persepolensis</name>
    <dbReference type="NCBI Taxonomy" id="568899"/>
    <lineage>
        <taxon>Bacteria</taxon>
        <taxon>Bacillati</taxon>
        <taxon>Bacillota</taxon>
        <taxon>Bacilli</taxon>
        <taxon>Bacillales</taxon>
        <taxon>Bacillaceae</taxon>
        <taxon>Alteribacillus</taxon>
    </lineage>
</organism>
<keyword evidence="2" id="KW-0808">Transferase</keyword>
<name>A0A1G7YBA7_9BACI</name>
<dbReference type="InterPro" id="IPR036527">
    <property type="entry name" value="SCP2_sterol-bd_dom_sf"/>
</dbReference>
<dbReference type="GO" id="GO:0034069">
    <property type="term" value="F:aminoglycoside N-acetyltransferase activity"/>
    <property type="evidence" value="ECO:0007669"/>
    <property type="project" value="TreeGrafter"/>
</dbReference>
<dbReference type="Gene3D" id="3.40.630.30">
    <property type="match status" value="2"/>
</dbReference>
<dbReference type="Pfam" id="PF13530">
    <property type="entry name" value="SCP2_2"/>
    <property type="match status" value="1"/>
</dbReference>
<dbReference type="RefSeq" id="WP_091270189.1">
    <property type="nucleotide sequence ID" value="NZ_FNDK01000001.1"/>
</dbReference>
<dbReference type="Gene3D" id="3.30.1050.10">
    <property type="entry name" value="SCP2 sterol-binding domain"/>
    <property type="match status" value="1"/>
</dbReference>
<accession>A0A1G7YBA7</accession>
<evidence type="ECO:0000313" key="3">
    <source>
        <dbReference type="Proteomes" id="UP000199163"/>
    </source>
</evidence>
<dbReference type="PANTHER" id="PTHR37817:SF1">
    <property type="entry name" value="N-ACETYLTRANSFERASE EIS"/>
    <property type="match status" value="1"/>
</dbReference>
<dbReference type="InterPro" id="IPR025559">
    <property type="entry name" value="Eis_dom"/>
</dbReference>